<dbReference type="SUPFAM" id="SSF50447">
    <property type="entry name" value="Translation proteins"/>
    <property type="match status" value="1"/>
</dbReference>
<dbReference type="AlphaFoldDB" id="A0A0G1XKN9"/>
<dbReference type="InterPro" id="IPR047043">
    <property type="entry name" value="BipA_III"/>
</dbReference>
<dbReference type="Gene3D" id="2.40.30.10">
    <property type="entry name" value="Translation factors"/>
    <property type="match status" value="1"/>
</dbReference>
<dbReference type="GO" id="GO:1990904">
    <property type="term" value="C:ribonucleoprotein complex"/>
    <property type="evidence" value="ECO:0007669"/>
    <property type="project" value="TreeGrafter"/>
</dbReference>
<name>A0A0G1XKN9_9BACT</name>
<dbReference type="NCBIfam" id="TIGR00231">
    <property type="entry name" value="small_GTP"/>
    <property type="match status" value="1"/>
</dbReference>
<dbReference type="Pfam" id="PF03144">
    <property type="entry name" value="GTP_EFTU_D2"/>
    <property type="match status" value="1"/>
</dbReference>
<dbReference type="InterPro" id="IPR048876">
    <property type="entry name" value="BipA_C"/>
</dbReference>
<dbReference type="CDD" id="cd03710">
    <property type="entry name" value="BipA_TypA_C"/>
    <property type="match status" value="1"/>
</dbReference>
<dbReference type="InterPro" id="IPR047041">
    <property type="entry name" value="BipA_GTP-bd_dom"/>
</dbReference>
<dbReference type="PANTHER" id="PTHR42908">
    <property type="entry name" value="TRANSLATION ELONGATION FACTOR-RELATED"/>
    <property type="match status" value="1"/>
</dbReference>
<sequence length="622" mass="68977">MEIRNIAIIAHVDHGKTTLTDALLRQTGVAEEGVSMDSNALELERGITIYSKNAAIFYPSTDSGRAVTKINLVDTPGHADFGSEVERVLRSIDSVLLVVDAQEGPMPQTRFVLKKSLELGLRPIVVINKIDKPAADPARSEEQVLELFLELGASNEQSDFPVVYTIGKQGIAKLKLDDDSKDLTPLLETILKHVPPASLPAEVLAKDGAKTTESKPARLQPFNLGYDNFLGRLAIVRMYEGILKTGDAVFVKKIGGETHAGKITKMFTFRGLKKVETNEIEAGDIAMIAGIPDIFIGETITTDENAEPLPAIAIDEPTITLNFLVNNSPFAGREGKFVTSRQIRERLERELEVNVGLRVEFDKSDVFHVSGRGELHIAILLENMRREGYEMQVSQPQVIFREENGVRTEPFEEVIVDTPQEYQGAIIEKLGVRKFIMKDLKVHDSHLGALAARQQVRLTFEGPTRGLLGYRNQFVLDTKGEGILSARVVGFRPFVGEIKKRQVGSMISMASGKTLGFSLWNLQDRGVLYITPATEVYEGQVIGNTSKGEEMNVNPTKGKQLSNMRSRGADEAIMLVPAFELSIERGLEVMAEDEYLEITPKSVRLRKQQLTEIDRSRARRVE</sequence>
<dbReference type="CDD" id="cd03691">
    <property type="entry name" value="BipA_TypA_II"/>
    <property type="match status" value="1"/>
</dbReference>
<dbReference type="Pfam" id="PF00009">
    <property type="entry name" value="GTP_EFTU"/>
    <property type="match status" value="1"/>
</dbReference>
<dbReference type="InterPro" id="IPR000640">
    <property type="entry name" value="EFG_V-like"/>
</dbReference>
<dbReference type="Gene3D" id="2.40.50.250">
    <property type="entry name" value="bipa protein"/>
    <property type="match status" value="1"/>
</dbReference>
<dbReference type="GO" id="GO:0003924">
    <property type="term" value="F:GTPase activity"/>
    <property type="evidence" value="ECO:0007669"/>
    <property type="project" value="InterPro"/>
</dbReference>
<evidence type="ECO:0000259" key="3">
    <source>
        <dbReference type="PROSITE" id="PS51722"/>
    </source>
</evidence>
<dbReference type="InterPro" id="IPR006298">
    <property type="entry name" value="BipA"/>
</dbReference>
<organism evidence="4 5">
    <name type="scientific">Candidatus Kaiserbacteria bacterium GW2011_GWC2_52_8b</name>
    <dbReference type="NCBI Taxonomy" id="1618676"/>
    <lineage>
        <taxon>Bacteria</taxon>
        <taxon>Candidatus Kaiseribacteriota</taxon>
    </lineage>
</organism>
<dbReference type="InterPro" id="IPR035647">
    <property type="entry name" value="EFG_III/V"/>
</dbReference>
<dbReference type="InterPro" id="IPR027417">
    <property type="entry name" value="P-loop_NTPase"/>
</dbReference>
<dbReference type="Gene3D" id="3.30.70.870">
    <property type="entry name" value="Elongation Factor G (Translational Gtpase), domain 3"/>
    <property type="match status" value="1"/>
</dbReference>
<dbReference type="EMBL" id="LCRF01000006">
    <property type="protein sequence ID" value="KKW31813.1"/>
    <property type="molecule type" value="Genomic_DNA"/>
</dbReference>
<dbReference type="PATRIC" id="fig|1618676.3.peg.168"/>
<dbReference type="InterPro" id="IPR000795">
    <property type="entry name" value="T_Tr_GTP-bd_dom"/>
</dbReference>
<protein>
    <recommendedName>
        <fullName evidence="2">50S ribosomal subunit assembly factor BipA</fullName>
    </recommendedName>
</protein>
<evidence type="ECO:0000256" key="2">
    <source>
        <dbReference type="ARBA" id="ARBA00035722"/>
    </source>
</evidence>
<dbReference type="GO" id="GO:0005829">
    <property type="term" value="C:cytosol"/>
    <property type="evidence" value="ECO:0007669"/>
    <property type="project" value="TreeGrafter"/>
</dbReference>
<dbReference type="Gene3D" id="3.30.70.240">
    <property type="match status" value="1"/>
</dbReference>
<dbReference type="PANTHER" id="PTHR42908:SF8">
    <property type="entry name" value="TR-TYPE G DOMAIN-CONTAINING PROTEIN"/>
    <property type="match status" value="1"/>
</dbReference>
<dbReference type="InterPro" id="IPR042116">
    <property type="entry name" value="TypA/BipA_C"/>
</dbReference>
<dbReference type="FunFam" id="3.30.70.870:FF:000003">
    <property type="entry name" value="GTP-binding protein TypA"/>
    <property type="match status" value="1"/>
</dbReference>
<reference evidence="4 5" key="1">
    <citation type="journal article" date="2015" name="Nature">
        <title>rRNA introns, odd ribosomes, and small enigmatic genomes across a large radiation of phyla.</title>
        <authorList>
            <person name="Brown C.T."/>
            <person name="Hug L.A."/>
            <person name="Thomas B.C."/>
            <person name="Sharon I."/>
            <person name="Castelle C.J."/>
            <person name="Singh A."/>
            <person name="Wilkins M.J."/>
            <person name="Williams K.H."/>
            <person name="Banfield J.F."/>
        </authorList>
    </citation>
    <scope>NUCLEOTIDE SEQUENCE [LARGE SCALE GENOMIC DNA]</scope>
</reference>
<keyword evidence="1" id="KW-0342">GTP-binding</keyword>
<dbReference type="PROSITE" id="PS51722">
    <property type="entry name" value="G_TR_2"/>
    <property type="match status" value="1"/>
</dbReference>
<dbReference type="CDD" id="cd16263">
    <property type="entry name" value="BipA_III"/>
    <property type="match status" value="1"/>
</dbReference>
<dbReference type="CDD" id="cd01891">
    <property type="entry name" value="TypA_BipA"/>
    <property type="match status" value="1"/>
</dbReference>
<evidence type="ECO:0000256" key="1">
    <source>
        <dbReference type="ARBA" id="ARBA00023134"/>
    </source>
</evidence>
<dbReference type="InterPro" id="IPR035651">
    <property type="entry name" value="BipA_V"/>
</dbReference>
<proteinExistence type="predicted"/>
<dbReference type="NCBIfam" id="TIGR01394">
    <property type="entry name" value="TypA_BipA"/>
    <property type="match status" value="1"/>
</dbReference>
<keyword evidence="1" id="KW-0547">Nucleotide-binding</keyword>
<dbReference type="GO" id="GO:0005525">
    <property type="term" value="F:GTP binding"/>
    <property type="evidence" value="ECO:0007669"/>
    <property type="project" value="UniProtKB-KW"/>
</dbReference>
<dbReference type="Pfam" id="PF00679">
    <property type="entry name" value="EFG_C"/>
    <property type="match status" value="1"/>
</dbReference>
<feature type="domain" description="Tr-type G" evidence="3">
    <location>
        <begin position="1"/>
        <end position="198"/>
    </location>
</feature>
<dbReference type="InterPro" id="IPR004161">
    <property type="entry name" value="EFTu-like_2"/>
</dbReference>
<accession>A0A0G1XKN9</accession>
<dbReference type="Proteomes" id="UP000034445">
    <property type="component" value="Unassembled WGS sequence"/>
</dbReference>
<dbReference type="SUPFAM" id="SSF52540">
    <property type="entry name" value="P-loop containing nucleoside triphosphate hydrolases"/>
    <property type="match status" value="1"/>
</dbReference>
<dbReference type="Gene3D" id="3.40.50.300">
    <property type="entry name" value="P-loop containing nucleotide triphosphate hydrolases"/>
    <property type="match status" value="1"/>
</dbReference>
<gene>
    <name evidence="4" type="ORF">UY74_C0006G0012</name>
</gene>
<dbReference type="Pfam" id="PF21018">
    <property type="entry name" value="BipA_C"/>
    <property type="match status" value="1"/>
</dbReference>
<dbReference type="SUPFAM" id="SSF54980">
    <property type="entry name" value="EF-G C-terminal domain-like"/>
    <property type="match status" value="2"/>
</dbReference>
<evidence type="ECO:0000313" key="4">
    <source>
        <dbReference type="EMBL" id="KKW31813.1"/>
    </source>
</evidence>
<comment type="caution">
    <text evidence="4">The sequence shown here is derived from an EMBL/GenBank/DDBJ whole genome shotgun (WGS) entry which is preliminary data.</text>
</comment>
<dbReference type="InterPro" id="IPR047042">
    <property type="entry name" value="BipA_II"/>
</dbReference>
<dbReference type="PRINTS" id="PR00315">
    <property type="entry name" value="ELONGATNFCT"/>
</dbReference>
<dbReference type="InterPro" id="IPR009000">
    <property type="entry name" value="Transl_B-barrel_sf"/>
</dbReference>
<evidence type="ECO:0000313" key="5">
    <source>
        <dbReference type="Proteomes" id="UP000034445"/>
    </source>
</evidence>
<dbReference type="InterPro" id="IPR005225">
    <property type="entry name" value="Small_GTP-bd"/>
</dbReference>